<sequence>MRALGVTMQHFVEAPSEERSVKRGDRLEFFGFADSANLFAGLTNTAGGLRLESIPVRLPMGKTRSEVAPYAEEAVVA</sequence>
<comment type="caution">
    <text evidence="1">The sequence shown here is derived from an EMBL/GenBank/DDBJ whole genome shotgun (WGS) entry which is preliminary data.</text>
</comment>
<evidence type="ECO:0000313" key="1">
    <source>
        <dbReference type="EMBL" id="POR47977.1"/>
    </source>
</evidence>
<accession>A0A2S4M006</accession>
<reference evidence="1 2" key="1">
    <citation type="submission" date="2018-01" db="EMBL/GenBank/DDBJ databases">
        <title>Genomic Encyclopedia of Type Strains, Phase III (KMG-III): the genomes of soil and plant-associated and newly described type strains.</title>
        <authorList>
            <person name="Whitman W."/>
        </authorList>
    </citation>
    <scope>NUCLEOTIDE SEQUENCE [LARGE SCALE GENOMIC DNA]</scope>
    <source>
        <strain evidence="1 2">JCM 18070</strain>
    </source>
</reference>
<name>A0A2S4M006_9BURK</name>
<evidence type="ECO:0000313" key="2">
    <source>
        <dbReference type="Proteomes" id="UP000237381"/>
    </source>
</evidence>
<dbReference type="AlphaFoldDB" id="A0A2S4M006"/>
<proteinExistence type="predicted"/>
<dbReference type="EMBL" id="PQGA01000016">
    <property type="protein sequence ID" value="POR47977.1"/>
    <property type="molecule type" value="Genomic_DNA"/>
</dbReference>
<protein>
    <submittedName>
        <fullName evidence="1">Uncharacterized protein</fullName>
    </submittedName>
</protein>
<gene>
    <name evidence="1" type="ORF">B0G62_116127</name>
</gene>
<dbReference type="Proteomes" id="UP000237381">
    <property type="component" value="Unassembled WGS sequence"/>
</dbReference>
<organism evidence="1 2">
    <name type="scientific">Paraburkholderia eburnea</name>
    <dbReference type="NCBI Taxonomy" id="1189126"/>
    <lineage>
        <taxon>Bacteria</taxon>
        <taxon>Pseudomonadati</taxon>
        <taxon>Pseudomonadota</taxon>
        <taxon>Betaproteobacteria</taxon>
        <taxon>Burkholderiales</taxon>
        <taxon>Burkholderiaceae</taxon>
        <taxon>Paraburkholderia</taxon>
    </lineage>
</organism>
<keyword evidence="2" id="KW-1185">Reference proteome</keyword>